<protein>
    <submittedName>
        <fullName evidence="2">Uncharacterized protein</fullName>
    </submittedName>
</protein>
<reference evidence="2" key="1">
    <citation type="submission" date="2020-03" db="EMBL/GenBank/DDBJ databases">
        <title>The deep terrestrial virosphere.</title>
        <authorList>
            <person name="Holmfeldt K."/>
            <person name="Nilsson E."/>
            <person name="Simone D."/>
            <person name="Lopez-Fernandez M."/>
            <person name="Wu X."/>
            <person name="de Brujin I."/>
            <person name="Lundin D."/>
            <person name="Andersson A."/>
            <person name="Bertilsson S."/>
            <person name="Dopson M."/>
        </authorList>
    </citation>
    <scope>NUCLEOTIDE SEQUENCE</scope>
    <source>
        <strain evidence="2">MM415B00334</strain>
    </source>
</reference>
<feature type="region of interest" description="Disordered" evidence="1">
    <location>
        <begin position="595"/>
        <end position="624"/>
    </location>
</feature>
<accession>A0A6M3JBS8</accession>
<dbReference type="EMBL" id="MT141560">
    <property type="protein sequence ID" value="QJA66798.1"/>
    <property type="molecule type" value="Genomic_DNA"/>
</dbReference>
<sequence>MTTLSQEVTIKYRIDSTRAVQNTVNLAAAQKEVARTAIPLEQSFGSLETALSEVEAGMRKTATAMPAVSSASELLLENNKQLSMSAAGLQAALSGMTETLDLIDITEREAAATGATFSSATNTVSGASERASGALANMAGQAQAAAAAQDDATASSNTLAVAQNLIATQATPAMAGSFATLSQEVINLSGAQKSMGFSLSAMGPAFVLVGNAIAAINPIVLGATLAAAGLAAVWLASKDDLDALTEALEEHEDGLRRVAESTSIYADEAKRLLDIRHAGLLIRKAELEADLALIQSGKRHAETMDNVKSAVTLWATALAGILLPALTASGVSIDGVREKITDAFETLSSGLVGIDPGDMDEALTGAIGALGDALKEIDEFGPKTEKAGQEILRLRDQILRLKESISQDTVGVEELEEFYQERISIIEAAAAIEIEKAGENAELIALIEEKKTLQLTALFQDYAMTRSELEAGYVTVVETTAAQALQTWANTFKARESLEKRALRIQGNFLKSSQRAFAEAEAGRISLLQAGAKTAILTAAEEVAGILEKKALWWSAEAIAAAARYDFVAMGLYAAAAAAAVGAAGLVRSAAAGAFSPEDNRSAEEDSSLAGSPAAEGTRRGSTVVSEGPLTLNYSATQIINGNVFGTEDLYDLWSTWNEDQLRAAAGEARERTRG</sequence>
<proteinExistence type="predicted"/>
<dbReference type="AlphaFoldDB" id="A0A6M3JBS8"/>
<evidence type="ECO:0000313" key="2">
    <source>
        <dbReference type="EMBL" id="QJA66798.1"/>
    </source>
</evidence>
<organism evidence="2">
    <name type="scientific">viral metagenome</name>
    <dbReference type="NCBI Taxonomy" id="1070528"/>
    <lineage>
        <taxon>unclassified sequences</taxon>
        <taxon>metagenomes</taxon>
        <taxon>organismal metagenomes</taxon>
    </lineage>
</organism>
<gene>
    <name evidence="2" type="ORF">MM415B00334_0051</name>
</gene>
<evidence type="ECO:0000256" key="1">
    <source>
        <dbReference type="SAM" id="MobiDB-lite"/>
    </source>
</evidence>
<name>A0A6M3JBS8_9ZZZZ</name>